<dbReference type="Proteomes" id="UP000315217">
    <property type="component" value="Unassembled WGS sequence"/>
</dbReference>
<name>A0A537LRK1_9BACT</name>
<dbReference type="EMBL" id="VBAI01000108">
    <property type="protein sequence ID" value="TMJ10649.1"/>
    <property type="molecule type" value="Genomic_DNA"/>
</dbReference>
<dbReference type="AlphaFoldDB" id="A0A537LRK1"/>
<dbReference type="Pfam" id="PF13487">
    <property type="entry name" value="HD_5"/>
    <property type="match status" value="1"/>
</dbReference>
<dbReference type="SMART" id="SM00471">
    <property type="entry name" value="HDc"/>
    <property type="match status" value="1"/>
</dbReference>
<feature type="domain" description="HD-GYP" evidence="3">
    <location>
        <begin position="227"/>
        <end position="421"/>
    </location>
</feature>
<dbReference type="InterPro" id="IPR006675">
    <property type="entry name" value="HDIG_dom"/>
</dbReference>
<dbReference type="CDD" id="cd00077">
    <property type="entry name" value="HDc"/>
    <property type="match status" value="1"/>
</dbReference>
<feature type="transmembrane region" description="Helical" evidence="1">
    <location>
        <begin position="106"/>
        <end position="127"/>
    </location>
</feature>
<dbReference type="InterPro" id="IPR006674">
    <property type="entry name" value="HD_domain"/>
</dbReference>
<dbReference type="InterPro" id="IPR048430">
    <property type="entry name" value="MASE9"/>
</dbReference>
<dbReference type="NCBIfam" id="TIGR00277">
    <property type="entry name" value="HDIG"/>
    <property type="match status" value="1"/>
</dbReference>
<accession>A0A537LRK1</accession>
<dbReference type="PANTHER" id="PTHR45228:SF4">
    <property type="entry name" value="LIPOPROTEIN"/>
    <property type="match status" value="1"/>
</dbReference>
<feature type="domain" description="HD" evidence="2">
    <location>
        <begin position="249"/>
        <end position="369"/>
    </location>
</feature>
<feature type="transmembrane region" description="Helical" evidence="1">
    <location>
        <begin position="41"/>
        <end position="58"/>
    </location>
</feature>
<sequence length="423" mass="46410">MLTVQRLPRDFQLFIMAVVLAAAALLWLFATEIRWQAWPELLMFMILITVTSTFPIPHPRGGYVTSTTTLMYVLLSVQEPASALLVAGCGYAIGHATSRGWVPWRTFFNGAQMGISVGLASLVFRQLGGSPHTPGVVSFLLPFTLASLVHQAANNFFVTSFFGRLRQTPWVRTWLVEFKDSLSSNLLTVPSAALLAILYVFVHPVTLLLYLISLPAQRWAIQLYLQQKQIYKQAIDSLVLAIDVNFPQGAGHSKRVADLAAALARKMRLPDPDVEAIELGGLLHDVGMIGLEEFFDPVNQLDLSVTERIRQHVLMGAEIAAELPRRDVSKIVLHHHENFDGSGYPQGLKGAQIPVGARIVAVAEAFESMLAGGFPYQDRSSSGEATDAIRRQIGQAFDPRVVDAFLALSTEETPSSRHGKGGL</sequence>
<feature type="transmembrane region" description="Helical" evidence="1">
    <location>
        <begin position="70"/>
        <end position="94"/>
    </location>
</feature>
<keyword evidence="1" id="KW-1133">Transmembrane helix</keyword>
<protein>
    <submittedName>
        <fullName evidence="4">HD domain-containing protein</fullName>
    </submittedName>
</protein>
<keyword evidence="1" id="KW-0472">Membrane</keyword>
<dbReference type="SUPFAM" id="SSF109604">
    <property type="entry name" value="HD-domain/PDEase-like"/>
    <property type="match status" value="1"/>
</dbReference>
<feature type="transmembrane region" description="Helical" evidence="1">
    <location>
        <begin position="12"/>
        <end position="29"/>
    </location>
</feature>
<dbReference type="Gene3D" id="1.10.3210.10">
    <property type="entry name" value="Hypothetical protein af1432"/>
    <property type="match status" value="1"/>
</dbReference>
<comment type="caution">
    <text evidence="4">The sequence shown here is derived from an EMBL/GenBank/DDBJ whole genome shotgun (WGS) entry which is preliminary data.</text>
</comment>
<dbReference type="InterPro" id="IPR052020">
    <property type="entry name" value="Cyclic_di-GMP/3'3'-cGAMP_PDE"/>
</dbReference>
<dbReference type="PROSITE" id="PS51832">
    <property type="entry name" value="HD_GYP"/>
    <property type="match status" value="1"/>
</dbReference>
<proteinExistence type="predicted"/>
<evidence type="ECO:0000259" key="3">
    <source>
        <dbReference type="PROSITE" id="PS51832"/>
    </source>
</evidence>
<evidence type="ECO:0000259" key="2">
    <source>
        <dbReference type="PROSITE" id="PS51831"/>
    </source>
</evidence>
<dbReference type="PANTHER" id="PTHR45228">
    <property type="entry name" value="CYCLIC DI-GMP PHOSPHODIESTERASE TM_0186-RELATED"/>
    <property type="match status" value="1"/>
</dbReference>
<evidence type="ECO:0000256" key="1">
    <source>
        <dbReference type="SAM" id="Phobius"/>
    </source>
</evidence>
<evidence type="ECO:0000313" key="4">
    <source>
        <dbReference type="EMBL" id="TMJ10649.1"/>
    </source>
</evidence>
<dbReference type="InterPro" id="IPR003607">
    <property type="entry name" value="HD/PDEase_dom"/>
</dbReference>
<dbReference type="InterPro" id="IPR037522">
    <property type="entry name" value="HD_GYP_dom"/>
</dbReference>
<gene>
    <name evidence="4" type="ORF">E6G98_07185</name>
</gene>
<organism evidence="4 5">
    <name type="scientific">Candidatus Segetimicrobium genomatis</name>
    <dbReference type="NCBI Taxonomy" id="2569760"/>
    <lineage>
        <taxon>Bacteria</taxon>
        <taxon>Bacillati</taxon>
        <taxon>Candidatus Sysuimicrobiota</taxon>
        <taxon>Candidatus Sysuimicrobiia</taxon>
        <taxon>Candidatus Sysuimicrobiales</taxon>
        <taxon>Candidatus Segetimicrobiaceae</taxon>
        <taxon>Candidatus Segetimicrobium</taxon>
    </lineage>
</organism>
<keyword evidence="1" id="KW-0812">Transmembrane</keyword>
<reference evidence="4 5" key="1">
    <citation type="journal article" date="2019" name="Nat. Microbiol.">
        <title>Mediterranean grassland soil C-N compound turnover is dependent on rainfall and depth, and is mediated by genomically divergent microorganisms.</title>
        <authorList>
            <person name="Diamond S."/>
            <person name="Andeer P.F."/>
            <person name="Li Z."/>
            <person name="Crits-Christoph A."/>
            <person name="Burstein D."/>
            <person name="Anantharaman K."/>
            <person name="Lane K.R."/>
            <person name="Thomas B.C."/>
            <person name="Pan C."/>
            <person name="Northen T.R."/>
            <person name="Banfield J.F."/>
        </authorList>
    </citation>
    <scope>NUCLEOTIDE SEQUENCE [LARGE SCALE GENOMIC DNA]</scope>
    <source>
        <strain evidence="4">NP_1</strain>
    </source>
</reference>
<dbReference type="PROSITE" id="PS51831">
    <property type="entry name" value="HD"/>
    <property type="match status" value="1"/>
</dbReference>
<evidence type="ECO:0000313" key="5">
    <source>
        <dbReference type="Proteomes" id="UP000315217"/>
    </source>
</evidence>
<dbReference type="Pfam" id="PF20972">
    <property type="entry name" value="MASE9"/>
    <property type="match status" value="1"/>
</dbReference>